<dbReference type="Proteomes" id="UP000323521">
    <property type="component" value="Chromosome"/>
</dbReference>
<evidence type="ECO:0000256" key="1">
    <source>
        <dbReference type="ARBA" id="ARBA00005054"/>
    </source>
</evidence>
<evidence type="ECO:0000256" key="4">
    <source>
        <dbReference type="HAMAP-Rule" id="MF_01930"/>
    </source>
</evidence>
<dbReference type="GO" id="GO:0006189">
    <property type="term" value="P:'de novo' IMP biosynthetic process"/>
    <property type="evidence" value="ECO:0007669"/>
    <property type="project" value="UniProtKB-UniRule"/>
</dbReference>
<feature type="binding site" evidence="4">
    <location>
        <position position="67"/>
    </location>
    <ligand>
        <name>(6R)-10-formyltetrahydrofolate</name>
        <dbReference type="ChEBI" id="CHEBI:195366"/>
    </ligand>
</feature>
<evidence type="ECO:0000313" key="7">
    <source>
        <dbReference type="Proteomes" id="UP000323521"/>
    </source>
</evidence>
<dbReference type="InterPro" id="IPR036477">
    <property type="entry name" value="Formyl_transf_N_sf"/>
</dbReference>
<dbReference type="RefSeq" id="WP_148132534.1">
    <property type="nucleotide sequence ID" value="NZ_CP017634.1"/>
</dbReference>
<comment type="caution">
    <text evidence="4">Lacks conserved residue(s) required for the propagation of feature annotation.</text>
</comment>
<dbReference type="Gene3D" id="3.40.50.170">
    <property type="entry name" value="Formyl transferase, N-terminal domain"/>
    <property type="match status" value="1"/>
</dbReference>
<dbReference type="OrthoDB" id="9806170at2"/>
<feature type="site" description="Raises pKa of active site His" evidence="4">
    <location>
        <position position="147"/>
    </location>
</feature>
<dbReference type="FunFam" id="3.40.50.170:FF:000007">
    <property type="entry name" value="Phosphoribosylglycinamide formyltransferase"/>
    <property type="match status" value="1"/>
</dbReference>
<name>A0A3G1KMP2_FORW1</name>
<dbReference type="PANTHER" id="PTHR43369">
    <property type="entry name" value="PHOSPHORIBOSYLGLYCINAMIDE FORMYLTRANSFERASE"/>
    <property type="match status" value="1"/>
</dbReference>
<dbReference type="EMBL" id="CP017634">
    <property type="protein sequence ID" value="ATW23395.1"/>
    <property type="molecule type" value="Genomic_DNA"/>
</dbReference>
<dbReference type="HAMAP" id="MF_01930">
    <property type="entry name" value="PurN"/>
    <property type="match status" value="1"/>
</dbReference>
<accession>A0A3G1KMP2</accession>
<dbReference type="SUPFAM" id="SSF53328">
    <property type="entry name" value="Formyltransferase"/>
    <property type="match status" value="1"/>
</dbReference>
<evidence type="ECO:0000256" key="3">
    <source>
        <dbReference type="ARBA" id="ARBA00022755"/>
    </source>
</evidence>
<dbReference type="UniPathway" id="UPA00074">
    <property type="reaction ID" value="UER00126"/>
</dbReference>
<feature type="active site" description="Proton donor" evidence="4">
    <location>
        <position position="111"/>
    </location>
</feature>
<dbReference type="Pfam" id="PF00551">
    <property type="entry name" value="Formyl_trans_N"/>
    <property type="match status" value="1"/>
</dbReference>
<dbReference type="NCBIfam" id="TIGR00639">
    <property type="entry name" value="PurN"/>
    <property type="match status" value="1"/>
</dbReference>
<evidence type="ECO:0000313" key="6">
    <source>
        <dbReference type="EMBL" id="ATW23395.1"/>
    </source>
</evidence>
<comment type="pathway">
    <text evidence="1 4">Purine metabolism; IMP biosynthesis via de novo pathway; N(2)-formyl-N(1)-(5-phospho-D-ribosyl)glycinamide from N(1)-(5-phospho-D-ribosyl)glycinamide (10-formyl THF route): step 1/1.</text>
</comment>
<dbReference type="AlphaFoldDB" id="A0A3G1KMP2"/>
<feature type="binding site" evidence="4">
    <location>
        <begin position="14"/>
        <end position="16"/>
    </location>
    <ligand>
        <name>N(1)-(5-phospho-beta-D-ribosyl)glycinamide</name>
        <dbReference type="ChEBI" id="CHEBI:143788"/>
    </ligand>
</feature>
<dbReference type="PANTHER" id="PTHR43369:SF2">
    <property type="entry name" value="PHOSPHORIBOSYLGLYCINAMIDE FORMYLTRANSFERASE"/>
    <property type="match status" value="1"/>
</dbReference>
<reference evidence="6 7" key="1">
    <citation type="submission" date="2016-10" db="EMBL/GenBank/DDBJ databases">
        <title>Complete Genome Sequence of Peptococcaceae strain DCMF.</title>
        <authorList>
            <person name="Edwards R.J."/>
            <person name="Holland S.I."/>
            <person name="Deshpande N.P."/>
            <person name="Wong Y.K."/>
            <person name="Ertan H."/>
            <person name="Manefield M."/>
            <person name="Russell T.L."/>
            <person name="Lee M.J."/>
        </authorList>
    </citation>
    <scope>NUCLEOTIDE SEQUENCE [LARGE SCALE GENOMIC DNA]</scope>
    <source>
        <strain evidence="6 7">DCMF</strain>
    </source>
</reference>
<gene>
    <name evidence="4" type="primary">purN</name>
    <name evidence="6" type="ORF">DCMF_00045</name>
</gene>
<proteinExistence type="inferred from homology"/>
<comment type="catalytic activity">
    <reaction evidence="4">
        <text>N(1)-(5-phospho-beta-D-ribosyl)glycinamide + (6R)-10-formyltetrahydrofolate = N(2)-formyl-N(1)-(5-phospho-beta-D-ribosyl)glycinamide + (6S)-5,6,7,8-tetrahydrofolate + H(+)</text>
        <dbReference type="Rhea" id="RHEA:15053"/>
        <dbReference type="ChEBI" id="CHEBI:15378"/>
        <dbReference type="ChEBI" id="CHEBI:57453"/>
        <dbReference type="ChEBI" id="CHEBI:143788"/>
        <dbReference type="ChEBI" id="CHEBI:147286"/>
        <dbReference type="ChEBI" id="CHEBI:195366"/>
        <dbReference type="EC" id="2.1.2.2"/>
    </reaction>
</comment>
<dbReference type="CDD" id="cd08645">
    <property type="entry name" value="FMT_core_GART"/>
    <property type="match status" value="1"/>
</dbReference>
<dbReference type="GO" id="GO:0004644">
    <property type="term" value="F:phosphoribosylglycinamide formyltransferase activity"/>
    <property type="evidence" value="ECO:0007669"/>
    <property type="project" value="UniProtKB-UniRule"/>
</dbReference>
<dbReference type="EC" id="2.1.2.2" evidence="4"/>
<evidence type="ECO:0000256" key="2">
    <source>
        <dbReference type="ARBA" id="ARBA00022679"/>
    </source>
</evidence>
<comment type="function">
    <text evidence="4">Catalyzes the transfer of a formyl group from 10-formyltetrahydrofolate to 5-phospho-ribosyl-glycinamide (GAR), producing 5-phospho-ribosyl-N-formylglycinamide (FGAR) and tetrahydrofolate.</text>
</comment>
<dbReference type="InterPro" id="IPR002376">
    <property type="entry name" value="Formyl_transf_N"/>
</dbReference>
<dbReference type="GO" id="GO:0005737">
    <property type="term" value="C:cytoplasm"/>
    <property type="evidence" value="ECO:0007669"/>
    <property type="project" value="TreeGrafter"/>
</dbReference>
<protein>
    <recommendedName>
        <fullName evidence="4">Phosphoribosylglycinamide formyltransferase</fullName>
        <ecNumber evidence="4">2.1.2.2</ecNumber>
    </recommendedName>
    <alternativeName>
        <fullName evidence="4">5'-phosphoribosylglycinamide transformylase</fullName>
    </alternativeName>
    <alternativeName>
        <fullName evidence="4">GAR transformylase</fullName>
        <shortName evidence="4">GART</shortName>
    </alternativeName>
</protein>
<keyword evidence="2 4" id="KW-0808">Transferase</keyword>
<sequence>MPPLQLAVLASGRGSNLQAIIDGIEKDRLPACINIVISDCADAFALKRAQDHGIPWAYLDPRQYGNRQDYDRTLAKVVEESRADLVVLAGFMRVLSTCFLERFPHRVINIHPALLPSFPGMHGQKQALAYGVKISGCTVHFVDHGVDTGPIIAQRAVPVRDDDTEESLSLRILEQEHQLYTEVIGWIAQDRVEVVGRRVNIKEALIGKEGLDREKESHYQRIR</sequence>
<feature type="binding site" evidence="4">
    <location>
        <position position="109"/>
    </location>
    <ligand>
        <name>(6R)-10-formyltetrahydrofolate</name>
        <dbReference type="ChEBI" id="CHEBI:195366"/>
    </ligand>
</feature>
<dbReference type="KEGG" id="fwa:DCMF_00045"/>
<keyword evidence="3 4" id="KW-0658">Purine biosynthesis</keyword>
<organism evidence="6 7">
    <name type="scientific">Formimonas warabiya</name>
    <dbReference type="NCBI Taxonomy" id="1761012"/>
    <lineage>
        <taxon>Bacteria</taxon>
        <taxon>Bacillati</taxon>
        <taxon>Bacillota</taxon>
        <taxon>Clostridia</taxon>
        <taxon>Eubacteriales</taxon>
        <taxon>Peptococcaceae</taxon>
        <taxon>Candidatus Formimonas</taxon>
    </lineage>
</organism>
<dbReference type="InterPro" id="IPR004607">
    <property type="entry name" value="GART"/>
</dbReference>
<feature type="domain" description="Formyl transferase N-terminal" evidence="5">
    <location>
        <begin position="5"/>
        <end position="184"/>
    </location>
</feature>
<evidence type="ECO:0000259" key="5">
    <source>
        <dbReference type="Pfam" id="PF00551"/>
    </source>
</evidence>
<keyword evidence="7" id="KW-1185">Reference proteome</keyword>
<comment type="similarity">
    <text evidence="4">Belongs to the GART family.</text>
</comment>